<dbReference type="PANTHER" id="PTHR11972:SF178">
    <property type="entry name" value="FERRIC REDUCTASE TRANSMEMBRANE COMPONENT 8-RELATED"/>
    <property type="match status" value="1"/>
</dbReference>
<dbReference type="SFLD" id="SFLDG01168">
    <property type="entry name" value="Ferric_reductase_subgroup_(FRE"/>
    <property type="match status" value="1"/>
</dbReference>
<evidence type="ECO:0000256" key="3">
    <source>
        <dbReference type="ARBA" id="ARBA00022692"/>
    </source>
</evidence>
<keyword evidence="5" id="KW-0249">Electron transport</keyword>
<dbReference type="AlphaFoldDB" id="A0A1G4J7W0"/>
<dbReference type="InterPro" id="IPR050369">
    <property type="entry name" value="RBOH/FRE"/>
</dbReference>
<feature type="compositionally biased region" description="Polar residues" evidence="10">
    <location>
        <begin position="502"/>
        <end position="529"/>
    </location>
</feature>
<feature type="compositionally biased region" description="Polar residues" evidence="10">
    <location>
        <begin position="539"/>
        <end position="560"/>
    </location>
</feature>
<evidence type="ECO:0000256" key="6">
    <source>
        <dbReference type="ARBA" id="ARBA00022989"/>
    </source>
</evidence>
<dbReference type="GO" id="GO:0000293">
    <property type="term" value="F:ferric-chelate reductase activity"/>
    <property type="evidence" value="ECO:0007669"/>
    <property type="project" value="TreeGrafter"/>
</dbReference>
<name>A0A1G4J7W0_9SACH</name>
<evidence type="ECO:0000313" key="14">
    <source>
        <dbReference type="Proteomes" id="UP000191144"/>
    </source>
</evidence>
<keyword evidence="8" id="KW-0406">Ion transport</keyword>
<dbReference type="SFLD" id="SFLDS00052">
    <property type="entry name" value="Ferric_Reductase_Domain"/>
    <property type="match status" value="1"/>
</dbReference>
<feature type="transmembrane region" description="Helical" evidence="11">
    <location>
        <begin position="125"/>
        <end position="141"/>
    </location>
</feature>
<dbReference type="SFLD" id="SFLDF00463">
    <property type="entry name" value="AIM14"/>
    <property type="match status" value="1"/>
</dbReference>
<evidence type="ECO:0000256" key="8">
    <source>
        <dbReference type="ARBA" id="ARBA00023065"/>
    </source>
</evidence>
<evidence type="ECO:0000256" key="7">
    <source>
        <dbReference type="ARBA" id="ARBA00023002"/>
    </source>
</evidence>
<reference evidence="14" key="1">
    <citation type="submission" date="2016-03" db="EMBL/GenBank/DDBJ databases">
        <authorList>
            <person name="Devillers Hugo."/>
        </authorList>
    </citation>
    <scope>NUCLEOTIDE SEQUENCE [LARGE SCALE GENOMIC DNA]</scope>
</reference>
<feature type="transmembrane region" description="Helical" evidence="11">
    <location>
        <begin position="161"/>
        <end position="181"/>
    </location>
</feature>
<feature type="region of interest" description="Disordered" evidence="10">
    <location>
        <begin position="477"/>
        <end position="589"/>
    </location>
</feature>
<proteinExistence type="predicted"/>
<keyword evidence="3 11" id="KW-0812">Transmembrane</keyword>
<feature type="compositionally biased region" description="Low complexity" evidence="10">
    <location>
        <begin position="485"/>
        <end position="501"/>
    </location>
</feature>
<gene>
    <name evidence="13" type="ORF">LAME_0D03972G</name>
</gene>
<keyword evidence="2" id="KW-0285">Flavoprotein</keyword>
<dbReference type="GO" id="GO:0033215">
    <property type="term" value="P:reductive iron assimilation"/>
    <property type="evidence" value="ECO:0007669"/>
    <property type="project" value="TreeGrafter"/>
</dbReference>
<keyword evidence="7" id="KW-0560">Oxidoreductase</keyword>
<dbReference type="CDD" id="cd06186">
    <property type="entry name" value="NOX_Duox_like_FAD_NADP"/>
    <property type="match status" value="1"/>
</dbReference>
<feature type="domain" description="Ferric oxidoreductase" evidence="12">
    <location>
        <begin position="125"/>
        <end position="238"/>
    </location>
</feature>
<keyword evidence="4" id="KW-0274">FAD</keyword>
<dbReference type="OrthoDB" id="10006946at2759"/>
<evidence type="ECO:0000259" key="12">
    <source>
        <dbReference type="Pfam" id="PF01794"/>
    </source>
</evidence>
<evidence type="ECO:0000256" key="4">
    <source>
        <dbReference type="ARBA" id="ARBA00022827"/>
    </source>
</evidence>
<evidence type="ECO:0000256" key="10">
    <source>
        <dbReference type="SAM" id="MobiDB-lite"/>
    </source>
</evidence>
<feature type="transmembrane region" description="Helical" evidence="11">
    <location>
        <begin position="95"/>
        <end position="113"/>
    </location>
</feature>
<feature type="transmembrane region" description="Helical" evidence="11">
    <location>
        <begin position="193"/>
        <end position="211"/>
    </location>
</feature>
<feature type="transmembrane region" description="Helical" evidence="11">
    <location>
        <begin position="39"/>
        <end position="61"/>
    </location>
</feature>
<evidence type="ECO:0000256" key="9">
    <source>
        <dbReference type="ARBA" id="ARBA00023136"/>
    </source>
</evidence>
<evidence type="ECO:0000256" key="1">
    <source>
        <dbReference type="ARBA" id="ARBA00004141"/>
    </source>
</evidence>
<evidence type="ECO:0000256" key="2">
    <source>
        <dbReference type="ARBA" id="ARBA00022630"/>
    </source>
</evidence>
<comment type="subcellular location">
    <subcellularLocation>
        <location evidence="1">Membrane</location>
        <topology evidence="1">Multi-pass membrane protein</topology>
    </subcellularLocation>
</comment>
<dbReference type="GO" id="GO:0005886">
    <property type="term" value="C:plasma membrane"/>
    <property type="evidence" value="ECO:0007669"/>
    <property type="project" value="TreeGrafter"/>
</dbReference>
<evidence type="ECO:0000256" key="5">
    <source>
        <dbReference type="ARBA" id="ARBA00022982"/>
    </source>
</evidence>
<accession>A0A1G4J7W0</accession>
<dbReference type="Proteomes" id="UP000191144">
    <property type="component" value="Chromosome D"/>
</dbReference>
<evidence type="ECO:0000313" key="13">
    <source>
        <dbReference type="EMBL" id="SCU85989.1"/>
    </source>
</evidence>
<keyword evidence="8" id="KW-0813">Transport</keyword>
<keyword evidence="9 11" id="KW-0472">Membrane</keyword>
<dbReference type="InterPro" id="IPR013130">
    <property type="entry name" value="Fe3_Rdtase_TM_dom"/>
</dbReference>
<evidence type="ECO:0000256" key="11">
    <source>
        <dbReference type="SAM" id="Phobius"/>
    </source>
</evidence>
<keyword evidence="6 11" id="KW-1133">Transmembrane helix</keyword>
<dbReference type="EMBL" id="LT598482">
    <property type="protein sequence ID" value="SCU85989.1"/>
    <property type="molecule type" value="Genomic_DNA"/>
</dbReference>
<sequence>MQKISELFRYNVTQFLMDAVPRFSKSSDKAVRRALTQKAGVVAICISALAVCILLPLWNYLALKRWAFKLRHYLRHDVLRKLHWFRGSRVFHSQSFRICLFWFLLSSICSLAGARGDLIQITKRLGRVAVALMPPLLFLTLRPSPLPHTLYLSLLPIHKWISRIVVLLSTLHTLLYSWYFVRHKTFFAKISKPANLWGAIALLLFAFIAVSSLSQIRRFNFQLFYYTHYLATWMTVFLIHFHARPPVPYYTAMSCSLLVGQIAYRVFRTTKVLVCVNQISPNLVLVDFPMSKLAKRPTMPSAHIRMAPYHRFSPLRRILQQCAPLQHPYTIASLPNDDNVKLIVRSGKFKLRNNSQYLLTGPFEPKLDFLSKSKRVQLTANNFPFQNQSPALLASPLHYNIDARRALIITGGSAISFGLPLLRILNFNGVTVRLKWVTRDYRDLRLLNHFKNNFEGLEIYITGDETDEQDLRIDYVDFNDEPSDTSDSSSQTKSGSQQSDQVSSPSNNYGTFRSTGSSDASIMQNQGRSNQEDEIDFTQMFSARSTKTKNTQSTRSASTQFHKEDAFRKPSIVVPPPSQSDSSQDANEASLKSLKIPAGVKVYFGRPNLTNHDYQWCLERECIGPSDTNDCCQPSESKAHVDDLCRVRVIAAGPSQLVENTKRWANDGGLHFHEESFTL</sequence>
<dbReference type="Pfam" id="PF01794">
    <property type="entry name" value="Ferric_reduct"/>
    <property type="match status" value="1"/>
</dbReference>
<organism evidence="13 14">
    <name type="scientific">Lachancea meyersii CBS 8951</name>
    <dbReference type="NCBI Taxonomy" id="1266667"/>
    <lineage>
        <taxon>Eukaryota</taxon>
        <taxon>Fungi</taxon>
        <taxon>Dikarya</taxon>
        <taxon>Ascomycota</taxon>
        <taxon>Saccharomycotina</taxon>
        <taxon>Saccharomycetes</taxon>
        <taxon>Saccharomycetales</taxon>
        <taxon>Saccharomycetaceae</taxon>
        <taxon>Lachancea</taxon>
    </lineage>
</organism>
<protein>
    <submittedName>
        <fullName evidence="13">LAME_0D03972g1_1</fullName>
    </submittedName>
</protein>
<dbReference type="PANTHER" id="PTHR11972">
    <property type="entry name" value="NADPH OXIDASE"/>
    <property type="match status" value="1"/>
</dbReference>
<keyword evidence="14" id="KW-1185">Reference proteome</keyword>